<accession>A0A2N3HQL1</accession>
<proteinExistence type="inferred from homology"/>
<dbReference type="GO" id="GO:0016987">
    <property type="term" value="F:sigma factor activity"/>
    <property type="evidence" value="ECO:0007669"/>
    <property type="project" value="UniProtKB-KW"/>
</dbReference>
<dbReference type="Proteomes" id="UP000233535">
    <property type="component" value="Unassembled WGS sequence"/>
</dbReference>
<evidence type="ECO:0000256" key="2">
    <source>
        <dbReference type="ARBA" id="ARBA00023015"/>
    </source>
</evidence>
<dbReference type="Gene3D" id="1.10.1740.10">
    <property type="match status" value="1"/>
</dbReference>
<dbReference type="GO" id="GO:0006352">
    <property type="term" value="P:DNA-templated transcription initiation"/>
    <property type="evidence" value="ECO:0007669"/>
    <property type="project" value="InterPro"/>
</dbReference>
<comment type="caution">
    <text evidence="7">The sequence shown here is derived from an EMBL/GenBank/DDBJ whole genome shotgun (WGS) entry which is preliminary data.</text>
</comment>
<dbReference type="InterPro" id="IPR014284">
    <property type="entry name" value="RNA_pol_sigma-70_dom"/>
</dbReference>
<dbReference type="SUPFAM" id="SSF88659">
    <property type="entry name" value="Sigma3 and sigma4 domains of RNA polymerase sigma factors"/>
    <property type="match status" value="1"/>
</dbReference>
<dbReference type="RefSeq" id="WP_101263461.1">
    <property type="nucleotide sequence ID" value="NZ_MVDD01000028.1"/>
</dbReference>
<evidence type="ECO:0000256" key="1">
    <source>
        <dbReference type="ARBA" id="ARBA00010641"/>
    </source>
</evidence>
<keyword evidence="4" id="KW-0804">Transcription</keyword>
<evidence type="ECO:0000313" key="7">
    <source>
        <dbReference type="EMBL" id="PKQ60327.1"/>
    </source>
</evidence>
<dbReference type="GO" id="GO:0003677">
    <property type="term" value="F:DNA binding"/>
    <property type="evidence" value="ECO:0007669"/>
    <property type="project" value="InterPro"/>
</dbReference>
<sequence>MTTIEFKSHIVSLDQQLKYYAYRLTSNPDDALDLCQDTVLKAITYRTKFTHSNLKAWVFTIMKNIFINTYRRKIKQREWMMHETKSHAGILNVSYDNPMSTQNYNDIVQEFNKLEQSVREPFRMFIEGYKYREIAEELDLPIGTIKSRIFQGRKILMQSLKDFS</sequence>
<name>A0A2N3HQL1_9BACT</name>
<evidence type="ECO:0008006" key="9">
    <source>
        <dbReference type="Google" id="ProtNLM"/>
    </source>
</evidence>
<dbReference type="Pfam" id="PF08281">
    <property type="entry name" value="Sigma70_r4_2"/>
    <property type="match status" value="1"/>
</dbReference>
<keyword evidence="2" id="KW-0805">Transcription regulation</keyword>
<dbReference type="InterPro" id="IPR007627">
    <property type="entry name" value="RNA_pol_sigma70_r2"/>
</dbReference>
<dbReference type="NCBIfam" id="TIGR02937">
    <property type="entry name" value="sigma70-ECF"/>
    <property type="match status" value="1"/>
</dbReference>
<feature type="domain" description="RNA polymerase sigma factor 70 region 4 type 2" evidence="6">
    <location>
        <begin position="107"/>
        <end position="155"/>
    </location>
</feature>
<dbReference type="Pfam" id="PF04542">
    <property type="entry name" value="Sigma70_r2"/>
    <property type="match status" value="1"/>
</dbReference>
<protein>
    <recommendedName>
        <fullName evidence="9">RNA polymerase subunit sigma</fullName>
    </recommendedName>
</protein>
<organism evidence="7 8">
    <name type="scientific">Labilibaculum filiforme</name>
    <dbReference type="NCBI Taxonomy" id="1940526"/>
    <lineage>
        <taxon>Bacteria</taxon>
        <taxon>Pseudomonadati</taxon>
        <taxon>Bacteroidota</taxon>
        <taxon>Bacteroidia</taxon>
        <taxon>Marinilabiliales</taxon>
        <taxon>Marinifilaceae</taxon>
        <taxon>Labilibaculum</taxon>
    </lineage>
</organism>
<reference evidence="7 8" key="1">
    <citation type="journal article" date="2017" name="Front. Microbiol.">
        <title>Labilibaculum manganireducens gen. nov., sp. nov. and Labilibaculum filiforme sp. nov., Novel Bacteroidetes Isolated from Subsurface Sediments of the Baltic Sea.</title>
        <authorList>
            <person name="Vandieken V."/>
            <person name="Marshall I.P."/>
            <person name="Niemann H."/>
            <person name="Engelen B."/>
            <person name="Cypionka H."/>
        </authorList>
    </citation>
    <scope>NUCLEOTIDE SEQUENCE [LARGE SCALE GENOMIC DNA]</scope>
    <source>
        <strain evidence="7 8">59.16B</strain>
    </source>
</reference>
<evidence type="ECO:0000259" key="6">
    <source>
        <dbReference type="Pfam" id="PF08281"/>
    </source>
</evidence>
<keyword evidence="8" id="KW-1185">Reference proteome</keyword>
<dbReference type="OrthoDB" id="9803470at2"/>
<dbReference type="EMBL" id="MVDD01000028">
    <property type="protein sequence ID" value="PKQ60327.1"/>
    <property type="molecule type" value="Genomic_DNA"/>
</dbReference>
<keyword evidence="3" id="KW-0731">Sigma factor</keyword>
<dbReference type="PANTHER" id="PTHR43133">
    <property type="entry name" value="RNA POLYMERASE ECF-TYPE SIGMA FACTO"/>
    <property type="match status" value="1"/>
</dbReference>
<dbReference type="SUPFAM" id="SSF88946">
    <property type="entry name" value="Sigma2 domain of RNA polymerase sigma factors"/>
    <property type="match status" value="1"/>
</dbReference>
<dbReference type="InterPro" id="IPR013324">
    <property type="entry name" value="RNA_pol_sigma_r3/r4-like"/>
</dbReference>
<dbReference type="PANTHER" id="PTHR43133:SF25">
    <property type="entry name" value="RNA POLYMERASE SIGMA FACTOR RFAY-RELATED"/>
    <property type="match status" value="1"/>
</dbReference>
<dbReference type="InterPro" id="IPR036388">
    <property type="entry name" value="WH-like_DNA-bd_sf"/>
</dbReference>
<gene>
    <name evidence="7" type="ORF">BZG02_19640</name>
</gene>
<evidence type="ECO:0000313" key="8">
    <source>
        <dbReference type="Proteomes" id="UP000233535"/>
    </source>
</evidence>
<dbReference type="Gene3D" id="1.10.10.10">
    <property type="entry name" value="Winged helix-like DNA-binding domain superfamily/Winged helix DNA-binding domain"/>
    <property type="match status" value="1"/>
</dbReference>
<evidence type="ECO:0000259" key="5">
    <source>
        <dbReference type="Pfam" id="PF04542"/>
    </source>
</evidence>
<evidence type="ECO:0000256" key="3">
    <source>
        <dbReference type="ARBA" id="ARBA00023082"/>
    </source>
</evidence>
<dbReference type="InterPro" id="IPR039425">
    <property type="entry name" value="RNA_pol_sigma-70-like"/>
</dbReference>
<feature type="domain" description="RNA polymerase sigma-70 region 2" evidence="5">
    <location>
        <begin position="15"/>
        <end position="73"/>
    </location>
</feature>
<evidence type="ECO:0000256" key="4">
    <source>
        <dbReference type="ARBA" id="ARBA00023163"/>
    </source>
</evidence>
<dbReference type="AlphaFoldDB" id="A0A2N3HQL1"/>
<dbReference type="InterPro" id="IPR013325">
    <property type="entry name" value="RNA_pol_sigma_r2"/>
</dbReference>
<comment type="similarity">
    <text evidence="1">Belongs to the sigma-70 factor family. ECF subfamily.</text>
</comment>
<dbReference type="InterPro" id="IPR013249">
    <property type="entry name" value="RNA_pol_sigma70_r4_t2"/>
</dbReference>